<evidence type="ECO:0000256" key="1">
    <source>
        <dbReference type="ARBA" id="ARBA00001595"/>
    </source>
</evidence>
<dbReference type="InterPro" id="IPR032091">
    <property type="entry name" value="Malt_amylase-like_C"/>
</dbReference>
<proteinExistence type="inferred from homology"/>
<feature type="region of interest" description="Disordered" evidence="8">
    <location>
        <begin position="1"/>
        <end position="76"/>
    </location>
</feature>
<dbReference type="GO" id="GO:0047471">
    <property type="term" value="F:maltose alpha-D-glucosyltransferase activity"/>
    <property type="evidence" value="ECO:0007669"/>
    <property type="project" value="UniProtKB-EC"/>
</dbReference>
<dbReference type="CDD" id="cd11334">
    <property type="entry name" value="AmyAc_TreS"/>
    <property type="match status" value="1"/>
</dbReference>
<evidence type="ECO:0000256" key="2">
    <source>
        <dbReference type="ARBA" id="ARBA00005496"/>
    </source>
</evidence>
<dbReference type="SUPFAM" id="SSF51445">
    <property type="entry name" value="(Trans)glycosidases"/>
    <property type="match status" value="1"/>
</dbReference>
<evidence type="ECO:0000256" key="3">
    <source>
        <dbReference type="ARBA" id="ARBA00012619"/>
    </source>
</evidence>
<dbReference type="EC" id="5.4.99.16" evidence="3"/>
<protein>
    <recommendedName>
        <fullName evidence="3">maltose alpha-D-glucosyltransferase</fullName>
        <ecNumber evidence="3">5.4.99.16</ecNumber>
    </recommendedName>
    <alternativeName>
        <fullName evidence="7">Maltose alpha-D-glucosyltransferase</fullName>
    </alternativeName>
</protein>
<evidence type="ECO:0000256" key="6">
    <source>
        <dbReference type="ARBA" id="ARBA00023235"/>
    </source>
</evidence>
<feature type="domain" description="Glycosyl hydrolase family 13 catalytic" evidence="9">
    <location>
        <begin position="114"/>
        <end position="512"/>
    </location>
</feature>
<dbReference type="Gene3D" id="3.90.400.10">
    <property type="entry name" value="Oligo-1,6-glucosidase, Domain 2"/>
    <property type="match status" value="1"/>
</dbReference>
<accession>A0ABZ0QMM6</accession>
<dbReference type="SUPFAM" id="SSF51011">
    <property type="entry name" value="Glycosyl hydrolase domain"/>
    <property type="match status" value="1"/>
</dbReference>
<organism evidence="10 11">
    <name type="scientific">Thermaerobacter composti</name>
    <dbReference type="NCBI Taxonomy" id="554949"/>
    <lineage>
        <taxon>Bacteria</taxon>
        <taxon>Bacillati</taxon>
        <taxon>Bacillota</taxon>
        <taxon>Clostridia</taxon>
        <taxon>Eubacteriales</taxon>
        <taxon>Clostridiales Family XVII. Incertae Sedis</taxon>
        <taxon>Thermaerobacter</taxon>
    </lineage>
</organism>
<evidence type="ECO:0000256" key="4">
    <source>
        <dbReference type="ARBA" id="ARBA00022723"/>
    </source>
</evidence>
<dbReference type="NCBIfam" id="TIGR02456">
    <property type="entry name" value="treS_nterm"/>
    <property type="match status" value="1"/>
</dbReference>
<keyword evidence="4" id="KW-0479">Metal-binding</keyword>
<dbReference type="InterPro" id="IPR006047">
    <property type="entry name" value="GH13_cat_dom"/>
</dbReference>
<sequence length="651" mass="73106">MQAPRREDARRQGEGLATLSEAAPRSSGDGGADGIAPLAQEADRLAQEGGRGQPAAPGTATLEPPERGGGGDPSAVLSIRPRQEVAGRGRPSADAAAGQPVPPTLWYKDAVIYEVHVRTFFDGNGDGTGDFRGLTAKLDYLQELGVTALWLLPFYPSPLADDGYDVADYTAVHPAYGTLGDFKRFLAEAHRRGMRVITDLVLNHTSTQHPWFQRARRARPGSRWRDFYVWSDSPDRYRGVRVIFPDYEADNWTWDPVARAYYWHRFYAHQPDLNYDNPMVRRAMLKVVDFWLRLGLDGFRLDALPYLFEREGTACAGLPETHAFVRELRAYIEARYGERVLLAEANEPAAELARYLQGDECHMAFHFPLMPRLFLALAREEAAPILQVLRDEPAIAPACQWALFLRNHDELTLEMVSPQEREELWQAYAADPQARVNLGIRRRLAPLLGNDRRRLELAYALLFSLPGTPVIYYGDEIGMGDNIYLPDRHAVRTPMQWSGGRNAGFSTANPQRLCAPVVVDPPYHYEAVNVEAQLASPDSLLNWLRRLIAVRKRFPAFGRGDLELIAGDNRRVLAFVRRLGDQAILVVANLSRFVQGVRLDLAAYAGCLPEDAFGGATLPPIERRPYFLTLGPHGFYWFVLKRPEGEIPEPR</sequence>
<dbReference type="EMBL" id="CP132508">
    <property type="protein sequence ID" value="WPD18731.1"/>
    <property type="molecule type" value="Genomic_DNA"/>
</dbReference>
<dbReference type="InterPro" id="IPR013780">
    <property type="entry name" value="Glyco_hydro_b"/>
</dbReference>
<dbReference type="Pfam" id="PF00128">
    <property type="entry name" value="Alpha-amylase"/>
    <property type="match status" value="2"/>
</dbReference>
<gene>
    <name evidence="10" type="primary">treS</name>
    <name evidence="10" type="ORF">Q5761_10250</name>
</gene>
<name>A0ABZ0QMM6_9FIRM</name>
<feature type="compositionally biased region" description="Basic and acidic residues" evidence="8">
    <location>
        <begin position="1"/>
        <end position="13"/>
    </location>
</feature>
<evidence type="ECO:0000313" key="11">
    <source>
        <dbReference type="Proteomes" id="UP001304683"/>
    </source>
</evidence>
<dbReference type="SMART" id="SM00642">
    <property type="entry name" value="Aamy"/>
    <property type="match status" value="1"/>
</dbReference>
<comment type="catalytic activity">
    <reaction evidence="1">
        <text>D-maltose = alpha,alpha-trehalose</text>
        <dbReference type="Rhea" id="RHEA:15145"/>
        <dbReference type="ChEBI" id="CHEBI:16551"/>
        <dbReference type="ChEBI" id="CHEBI:17306"/>
        <dbReference type="EC" id="5.4.99.16"/>
    </reaction>
</comment>
<evidence type="ECO:0000256" key="5">
    <source>
        <dbReference type="ARBA" id="ARBA00022837"/>
    </source>
</evidence>
<keyword evidence="6 10" id="KW-0413">Isomerase</keyword>
<dbReference type="Pfam" id="PF16657">
    <property type="entry name" value="Malt_amylase_C"/>
    <property type="match status" value="1"/>
</dbReference>
<evidence type="ECO:0000259" key="9">
    <source>
        <dbReference type="SMART" id="SM00642"/>
    </source>
</evidence>
<comment type="similarity">
    <text evidence="2">Belongs to the glycosyl hydrolase 13 family. TreS subfamily.</text>
</comment>
<dbReference type="Gene3D" id="3.20.20.80">
    <property type="entry name" value="Glycosidases"/>
    <property type="match status" value="1"/>
</dbReference>
<dbReference type="RefSeq" id="WP_318750530.1">
    <property type="nucleotide sequence ID" value="NZ_CP132508.1"/>
</dbReference>
<evidence type="ECO:0000313" key="10">
    <source>
        <dbReference type="EMBL" id="WPD18731.1"/>
    </source>
</evidence>
<dbReference type="InterPro" id="IPR012810">
    <property type="entry name" value="TreS/a-amylase_N"/>
</dbReference>
<reference evidence="10 11" key="1">
    <citation type="submission" date="2023-08" db="EMBL/GenBank/DDBJ databases">
        <title>Genome sequence of Thermaerobacter compostii strain Ins1, a spore-forming filamentous bacterium isolated from a deep geothermal reservoir.</title>
        <authorList>
            <person name="Bregnard D."/>
            <person name="Gonzalez D."/>
            <person name="Junier P."/>
        </authorList>
    </citation>
    <scope>NUCLEOTIDE SEQUENCE [LARGE SCALE GENOMIC DNA]</scope>
    <source>
        <strain evidence="10 11">Ins1</strain>
    </source>
</reference>
<evidence type="ECO:0000256" key="7">
    <source>
        <dbReference type="ARBA" id="ARBA00031378"/>
    </source>
</evidence>
<dbReference type="InterPro" id="IPR017853">
    <property type="entry name" value="GH"/>
</dbReference>
<keyword evidence="11" id="KW-1185">Reference proteome</keyword>
<keyword evidence="5" id="KW-0106">Calcium</keyword>
<dbReference type="InterPro" id="IPR045857">
    <property type="entry name" value="O16G_dom_2"/>
</dbReference>
<dbReference type="PANTHER" id="PTHR10357:SF219">
    <property type="entry name" value="MALTOSE ALPHA-D-GLUCOSYLTRANSFERASE"/>
    <property type="match status" value="1"/>
</dbReference>
<dbReference type="Proteomes" id="UP001304683">
    <property type="component" value="Chromosome"/>
</dbReference>
<dbReference type="PANTHER" id="PTHR10357">
    <property type="entry name" value="ALPHA-AMYLASE FAMILY MEMBER"/>
    <property type="match status" value="1"/>
</dbReference>
<dbReference type="Gene3D" id="2.60.40.1180">
    <property type="entry name" value="Golgi alpha-mannosidase II"/>
    <property type="match status" value="1"/>
</dbReference>
<evidence type="ECO:0000256" key="8">
    <source>
        <dbReference type="SAM" id="MobiDB-lite"/>
    </source>
</evidence>